<organism evidence="1">
    <name type="scientific">marine sediment metagenome</name>
    <dbReference type="NCBI Taxonomy" id="412755"/>
    <lineage>
        <taxon>unclassified sequences</taxon>
        <taxon>metagenomes</taxon>
        <taxon>ecological metagenomes</taxon>
    </lineage>
</organism>
<dbReference type="AlphaFoldDB" id="A0A0F9C5L2"/>
<sequence>MARYVNMYSMVCYSMKTQRIGEQRLIRDDLLLEIDEAVEDAV</sequence>
<dbReference type="EMBL" id="LAZR01034750">
    <property type="protein sequence ID" value="KKL44464.1"/>
    <property type="molecule type" value="Genomic_DNA"/>
</dbReference>
<gene>
    <name evidence="1" type="ORF">LCGC14_2365420</name>
</gene>
<reference evidence="1" key="1">
    <citation type="journal article" date="2015" name="Nature">
        <title>Complex archaea that bridge the gap between prokaryotes and eukaryotes.</title>
        <authorList>
            <person name="Spang A."/>
            <person name="Saw J.H."/>
            <person name="Jorgensen S.L."/>
            <person name="Zaremba-Niedzwiedzka K."/>
            <person name="Martijn J."/>
            <person name="Lind A.E."/>
            <person name="van Eijk R."/>
            <person name="Schleper C."/>
            <person name="Guy L."/>
            <person name="Ettema T.J."/>
        </authorList>
    </citation>
    <scope>NUCLEOTIDE SEQUENCE</scope>
</reference>
<comment type="caution">
    <text evidence="1">The sequence shown here is derived from an EMBL/GenBank/DDBJ whole genome shotgun (WGS) entry which is preliminary data.</text>
</comment>
<name>A0A0F9C5L2_9ZZZZ</name>
<accession>A0A0F9C5L2</accession>
<evidence type="ECO:0000313" key="1">
    <source>
        <dbReference type="EMBL" id="KKL44464.1"/>
    </source>
</evidence>
<protein>
    <submittedName>
        <fullName evidence="1">Uncharacterized protein</fullName>
    </submittedName>
</protein>
<proteinExistence type="predicted"/>